<protein>
    <submittedName>
        <fullName evidence="3">Aminodeoxychorismate/anthranilate synthase component II</fullName>
    </submittedName>
</protein>
<dbReference type="InterPro" id="IPR029062">
    <property type="entry name" value="Class_I_gatase-like"/>
</dbReference>
<dbReference type="InterPro" id="IPR006221">
    <property type="entry name" value="TrpG/PapA_dom"/>
</dbReference>
<dbReference type="PROSITE" id="PS51273">
    <property type="entry name" value="GATASE_TYPE_1"/>
    <property type="match status" value="1"/>
</dbReference>
<sequence>MILMIDNYDSFTYNLVQYLGELGEELVVKRNDEITLEEIEALQPDFLMISPGPCSPNEAGISMGAIKRFAGKIPIFGVCLGHQSIAQVFGGDVIRSERLMHGKTSEISHDGKTIFNGLEKVFTATRYHSLIVKKETLPECFSVSAWTPEGEIMAIRHKALPVEGVQFHPESIMTEAGKKLLRNFIDQYKNKGNMVCTSQ</sequence>
<dbReference type="Proteomes" id="UP001139011">
    <property type="component" value="Unassembled WGS sequence"/>
</dbReference>
<dbReference type="PRINTS" id="PR00096">
    <property type="entry name" value="GATASE"/>
</dbReference>
<dbReference type="GO" id="GO:0000162">
    <property type="term" value="P:L-tryptophan biosynthetic process"/>
    <property type="evidence" value="ECO:0007669"/>
    <property type="project" value="TreeGrafter"/>
</dbReference>
<organism evidence="3 4">
    <name type="scientific">Fictibacillus marinisediminis</name>
    <dbReference type="NCBI Taxonomy" id="2878389"/>
    <lineage>
        <taxon>Bacteria</taxon>
        <taxon>Bacillati</taxon>
        <taxon>Bacillota</taxon>
        <taxon>Bacilli</taxon>
        <taxon>Bacillales</taxon>
        <taxon>Fictibacillaceae</taxon>
        <taxon>Fictibacillus</taxon>
    </lineage>
</organism>
<dbReference type="GO" id="GO:0004049">
    <property type="term" value="F:anthranilate synthase activity"/>
    <property type="evidence" value="ECO:0007669"/>
    <property type="project" value="TreeGrafter"/>
</dbReference>
<dbReference type="InterPro" id="IPR017926">
    <property type="entry name" value="GATASE"/>
</dbReference>
<evidence type="ECO:0000259" key="2">
    <source>
        <dbReference type="Pfam" id="PF00117"/>
    </source>
</evidence>
<evidence type="ECO:0000313" key="3">
    <source>
        <dbReference type="EMBL" id="MCK6255149.1"/>
    </source>
</evidence>
<dbReference type="PANTHER" id="PTHR43418:SF4">
    <property type="entry name" value="MULTIFUNCTIONAL TRYPTOPHAN BIOSYNTHESIS PROTEIN"/>
    <property type="match status" value="1"/>
</dbReference>
<dbReference type="PRINTS" id="PR00099">
    <property type="entry name" value="CPSGATASE"/>
</dbReference>
<comment type="caution">
    <text evidence="3">The sequence shown here is derived from an EMBL/GenBank/DDBJ whole genome shotgun (WGS) entry which is preliminary data.</text>
</comment>
<evidence type="ECO:0000313" key="4">
    <source>
        <dbReference type="Proteomes" id="UP001139011"/>
    </source>
</evidence>
<dbReference type="PRINTS" id="PR00097">
    <property type="entry name" value="ANTSNTHASEII"/>
</dbReference>
<dbReference type="RefSeq" id="WP_248251055.1">
    <property type="nucleotide sequence ID" value="NZ_JAIWJX010000002.1"/>
</dbReference>
<name>A0A9X1XC80_9BACL</name>
<keyword evidence="1" id="KW-0315">Glutamine amidotransferase</keyword>
<proteinExistence type="predicted"/>
<dbReference type="SUPFAM" id="SSF52317">
    <property type="entry name" value="Class I glutamine amidotransferase-like"/>
    <property type="match status" value="1"/>
</dbReference>
<dbReference type="FunFam" id="3.40.50.880:FF:000003">
    <property type="entry name" value="Anthranilate synthase component II"/>
    <property type="match status" value="1"/>
</dbReference>
<dbReference type="CDD" id="cd01743">
    <property type="entry name" value="GATase1_Anthranilate_Synthase"/>
    <property type="match status" value="1"/>
</dbReference>
<dbReference type="NCBIfam" id="NF005799">
    <property type="entry name" value="PRK07649.1"/>
    <property type="match status" value="1"/>
</dbReference>
<dbReference type="AlphaFoldDB" id="A0A9X1XC80"/>
<dbReference type="Pfam" id="PF00117">
    <property type="entry name" value="GATase"/>
    <property type="match status" value="1"/>
</dbReference>
<evidence type="ECO:0000256" key="1">
    <source>
        <dbReference type="ARBA" id="ARBA00022962"/>
    </source>
</evidence>
<dbReference type="InterPro" id="IPR050472">
    <property type="entry name" value="Anth_synth/Amidotransfase"/>
</dbReference>
<reference evidence="3" key="1">
    <citation type="submission" date="2021-09" db="EMBL/GenBank/DDBJ databases">
        <title>Genome analysis of Fictibacillus sp. KIGAM418 isolated from marine sediment.</title>
        <authorList>
            <person name="Seo M.-J."/>
            <person name="Cho E.-S."/>
            <person name="Hwang C.Y."/>
        </authorList>
    </citation>
    <scope>NUCLEOTIDE SEQUENCE</scope>
    <source>
        <strain evidence="3">KIGAM418</strain>
    </source>
</reference>
<dbReference type="GO" id="GO:0005829">
    <property type="term" value="C:cytosol"/>
    <property type="evidence" value="ECO:0007669"/>
    <property type="project" value="TreeGrafter"/>
</dbReference>
<feature type="domain" description="Glutamine amidotransferase" evidence="2">
    <location>
        <begin position="3"/>
        <end position="185"/>
    </location>
</feature>
<dbReference type="NCBIfam" id="TIGR00566">
    <property type="entry name" value="trpG_papA"/>
    <property type="match status" value="1"/>
</dbReference>
<dbReference type="EMBL" id="JAIWJX010000002">
    <property type="protein sequence ID" value="MCK6255149.1"/>
    <property type="molecule type" value="Genomic_DNA"/>
</dbReference>
<keyword evidence="4" id="KW-1185">Reference proteome</keyword>
<dbReference type="PANTHER" id="PTHR43418">
    <property type="entry name" value="MULTIFUNCTIONAL TRYPTOPHAN BIOSYNTHESIS PROTEIN-RELATED"/>
    <property type="match status" value="1"/>
</dbReference>
<accession>A0A9X1XC80</accession>
<dbReference type="Gene3D" id="3.40.50.880">
    <property type="match status" value="1"/>
</dbReference>
<gene>
    <name evidence="3" type="primary">pabA</name>
    <name evidence="3" type="ORF">LCY76_00485</name>
</gene>